<sequence>MKKGIITSLVALSLLSSCSLIGVGSVATQATYNNVFPEKWSEKATKEQQEEVKNQVMKLLEEEYKQPFKLESFEYKYEKHHETGGSINVREYGTYYFKIQAIDNPIIELDFVIKDKETLKDSIKSLIESFKKKDLKRLYCSSLGEYYSKNHANASFDKNAFDKNAKYCDERGDSEDYQFYIKYMSN</sequence>
<evidence type="ECO:0000313" key="2">
    <source>
        <dbReference type="EMBL" id="AIT09005.1"/>
    </source>
</evidence>
<dbReference type="OrthoDB" id="5606142at2"/>
<evidence type="ECO:0000256" key="1">
    <source>
        <dbReference type="SAM" id="SignalP"/>
    </source>
</evidence>
<evidence type="ECO:0008006" key="4">
    <source>
        <dbReference type="Google" id="ProtNLM"/>
    </source>
</evidence>
<evidence type="ECO:0000313" key="3">
    <source>
        <dbReference type="Proteomes" id="UP000029672"/>
    </source>
</evidence>
<gene>
    <name evidence="2" type="ORF">LO80_02775</name>
</gene>
<dbReference type="RefSeq" id="WP_040008325.1">
    <property type="nucleotide sequence ID" value="NZ_CP009574.1"/>
</dbReference>
<keyword evidence="1" id="KW-0732">Signal</keyword>
<organism evidence="2 3">
    <name type="scientific">Candidatus Francisella endociliophora</name>
    <dbReference type="NCBI Taxonomy" id="653937"/>
    <lineage>
        <taxon>Bacteria</taxon>
        <taxon>Pseudomonadati</taxon>
        <taxon>Pseudomonadota</taxon>
        <taxon>Gammaproteobacteria</taxon>
        <taxon>Thiotrichales</taxon>
        <taxon>Francisellaceae</taxon>
        <taxon>Francisella</taxon>
    </lineage>
</organism>
<dbReference type="EMBL" id="CP009574">
    <property type="protein sequence ID" value="AIT09005.1"/>
    <property type="molecule type" value="Genomic_DNA"/>
</dbReference>
<feature type="signal peptide" evidence="1">
    <location>
        <begin position="1"/>
        <end position="22"/>
    </location>
</feature>
<proteinExistence type="predicted"/>
<dbReference type="KEGG" id="frf:LO80_02775"/>
<keyword evidence="3" id="KW-1185">Reference proteome</keyword>
<dbReference type="AlphaFoldDB" id="A0A097EN67"/>
<reference evidence="2 3" key="1">
    <citation type="submission" date="2014-10" db="EMBL/GenBank/DDBJ databases">
        <title>Whole genome sequence of Francisella endociliophora strain FSC1006, isolated from a laboratory culture of the marine ciliate Euplotes raikovi.</title>
        <authorList>
            <person name="Granberg M."/>
            <person name="Backman S."/>
            <person name="Lundmark E."/>
            <person name="Nilsson E."/>
            <person name="Karlsson E."/>
            <person name="Thelaus J."/>
            <person name="Ohrman C."/>
            <person name="Larkeryd A."/>
            <person name="Stenberg P."/>
        </authorList>
    </citation>
    <scope>NUCLEOTIDE SEQUENCE [LARGE SCALE GENOMIC DNA]</scope>
    <source>
        <strain evidence="2 3">FSC1006</strain>
    </source>
</reference>
<dbReference type="PROSITE" id="PS51257">
    <property type="entry name" value="PROKAR_LIPOPROTEIN"/>
    <property type="match status" value="1"/>
</dbReference>
<dbReference type="STRING" id="1547445.LO80_02775"/>
<protein>
    <recommendedName>
        <fullName evidence="4">Lipoprotein</fullName>
    </recommendedName>
</protein>
<dbReference type="HOGENOM" id="CLU_1545368_0_0_6"/>
<accession>A0A097EN67</accession>
<name>A0A097EN67_9GAMM</name>
<feature type="chain" id="PRO_5001934863" description="Lipoprotein" evidence="1">
    <location>
        <begin position="23"/>
        <end position="186"/>
    </location>
</feature>
<dbReference type="Proteomes" id="UP000029672">
    <property type="component" value="Chromosome"/>
</dbReference>